<accession>A0ABN8IJ35</accession>
<keyword evidence="1" id="KW-1133">Transmembrane helix</keyword>
<evidence type="ECO:0000313" key="2">
    <source>
        <dbReference type="EMBL" id="CAH2058940.1"/>
    </source>
</evidence>
<evidence type="ECO:0000313" key="3">
    <source>
        <dbReference type="Proteomes" id="UP000837857"/>
    </source>
</evidence>
<organism evidence="2 3">
    <name type="scientific">Iphiclides podalirius</name>
    <name type="common">scarce swallowtail</name>
    <dbReference type="NCBI Taxonomy" id="110791"/>
    <lineage>
        <taxon>Eukaryota</taxon>
        <taxon>Metazoa</taxon>
        <taxon>Ecdysozoa</taxon>
        <taxon>Arthropoda</taxon>
        <taxon>Hexapoda</taxon>
        <taxon>Insecta</taxon>
        <taxon>Pterygota</taxon>
        <taxon>Neoptera</taxon>
        <taxon>Endopterygota</taxon>
        <taxon>Lepidoptera</taxon>
        <taxon>Glossata</taxon>
        <taxon>Ditrysia</taxon>
        <taxon>Papilionoidea</taxon>
        <taxon>Papilionidae</taxon>
        <taxon>Papilioninae</taxon>
        <taxon>Iphiclides</taxon>
    </lineage>
</organism>
<keyword evidence="3" id="KW-1185">Reference proteome</keyword>
<protein>
    <submittedName>
        <fullName evidence="2">Uncharacterized protein</fullName>
    </submittedName>
</protein>
<feature type="non-terminal residue" evidence="2">
    <location>
        <position position="113"/>
    </location>
</feature>
<name>A0ABN8IJ35_9NEOP</name>
<dbReference type="Proteomes" id="UP000837857">
    <property type="component" value="Chromosome 26"/>
</dbReference>
<gene>
    <name evidence="2" type="ORF">IPOD504_LOCUS10644</name>
</gene>
<proteinExistence type="predicted"/>
<keyword evidence="1" id="KW-0472">Membrane</keyword>
<evidence type="ECO:0000256" key="1">
    <source>
        <dbReference type="SAM" id="Phobius"/>
    </source>
</evidence>
<dbReference type="EMBL" id="OW152838">
    <property type="protein sequence ID" value="CAH2058940.1"/>
    <property type="molecule type" value="Genomic_DNA"/>
</dbReference>
<sequence length="113" mass="12879">MWDVAVTRCARAPKASRASVRRQSCAARRQRRTCLAKNTRIRSYVECTPTSDDMHYEAAFVLLFMLAKIQVLGIIAEIVKLSVLVSRGKRWRQAAPECWRRRCAQVIGGSLKQ</sequence>
<keyword evidence="1" id="KW-0812">Transmembrane</keyword>
<feature type="transmembrane region" description="Helical" evidence="1">
    <location>
        <begin position="58"/>
        <end position="83"/>
    </location>
</feature>
<reference evidence="2" key="1">
    <citation type="submission" date="2022-03" db="EMBL/GenBank/DDBJ databases">
        <authorList>
            <person name="Martin H S."/>
        </authorList>
    </citation>
    <scope>NUCLEOTIDE SEQUENCE</scope>
</reference>